<dbReference type="RefSeq" id="WP_057791350.1">
    <property type="nucleotide sequence ID" value="NZ_CP013926.1"/>
</dbReference>
<dbReference type="Pfam" id="PF13474">
    <property type="entry name" value="SnoaL_3"/>
    <property type="match status" value="1"/>
</dbReference>
<protein>
    <recommendedName>
        <fullName evidence="2">SnoaL-like domain-containing protein</fullName>
    </recommendedName>
</protein>
<proteinExistence type="predicted"/>
<feature type="domain" description="SnoaL-like" evidence="2">
    <location>
        <begin position="32"/>
        <end position="151"/>
    </location>
</feature>
<feature type="chain" id="PRO_5046458269" description="SnoaL-like domain-containing protein" evidence="1">
    <location>
        <begin position="22"/>
        <end position="159"/>
    </location>
</feature>
<dbReference type="EMBL" id="CP013926">
    <property type="protein sequence ID" value="AMJ74686.1"/>
    <property type="molecule type" value="Genomic_DNA"/>
</dbReference>
<evidence type="ECO:0000313" key="4">
    <source>
        <dbReference type="Proteomes" id="UP000056750"/>
    </source>
</evidence>
<dbReference type="Proteomes" id="UP000056750">
    <property type="component" value="Chromosome"/>
</dbReference>
<reference evidence="3 4" key="1">
    <citation type="submission" date="2015-12" db="EMBL/GenBank/DDBJ databases">
        <title>Intraspecies pangenome expansion in the marine bacterium Alteromonas.</title>
        <authorList>
            <person name="Lopez-Perez M."/>
            <person name="Rodriguez-Valera F."/>
        </authorList>
    </citation>
    <scope>NUCLEOTIDE SEQUENCE [LARGE SCALE GENOMIC DNA]</scope>
    <source>
        <strain evidence="3 4">LMG 21861</strain>
    </source>
</reference>
<accession>A0ABM5YJN3</accession>
<gene>
    <name evidence="3" type="ORF">AVL57_12380</name>
</gene>
<keyword evidence="4" id="KW-1185">Reference proteome</keyword>
<dbReference type="Gene3D" id="3.10.450.50">
    <property type="match status" value="1"/>
</dbReference>
<organism evidence="3 4">
    <name type="scientific">Alteromonas stellipolaris</name>
    <dbReference type="NCBI Taxonomy" id="233316"/>
    <lineage>
        <taxon>Bacteria</taxon>
        <taxon>Pseudomonadati</taxon>
        <taxon>Pseudomonadota</taxon>
        <taxon>Gammaproteobacteria</taxon>
        <taxon>Alteromonadales</taxon>
        <taxon>Alteromonadaceae</taxon>
        <taxon>Alteromonas/Salinimonas group</taxon>
        <taxon>Alteromonas</taxon>
    </lineage>
</organism>
<evidence type="ECO:0000256" key="1">
    <source>
        <dbReference type="SAM" id="SignalP"/>
    </source>
</evidence>
<dbReference type="SUPFAM" id="SSF54427">
    <property type="entry name" value="NTF2-like"/>
    <property type="match status" value="1"/>
</dbReference>
<feature type="signal peptide" evidence="1">
    <location>
        <begin position="1"/>
        <end position="21"/>
    </location>
</feature>
<dbReference type="PROSITE" id="PS51257">
    <property type="entry name" value="PROKAR_LIPOPROTEIN"/>
    <property type="match status" value="1"/>
</dbReference>
<sequence length="159" mass="17562">MFKNKFILVIFALSLSCLAHANPKRTGLEKEVLASFQSLVEASKRLDTKSYFQHFDADKFIGLNSDGTNWNSIDELTPVINVGFSSIQKVNYLEFLNVKVSVIDDYTAILVNEFSQSVLLKNGTTYTFSGGGTQVWSKHSGQWKLVSVSASNKPSASTP</sequence>
<evidence type="ECO:0000259" key="2">
    <source>
        <dbReference type="Pfam" id="PF13474"/>
    </source>
</evidence>
<dbReference type="InterPro" id="IPR037401">
    <property type="entry name" value="SnoaL-like"/>
</dbReference>
<keyword evidence="1" id="KW-0732">Signal</keyword>
<dbReference type="InterPro" id="IPR032710">
    <property type="entry name" value="NTF2-like_dom_sf"/>
</dbReference>
<evidence type="ECO:0000313" key="3">
    <source>
        <dbReference type="EMBL" id="AMJ74686.1"/>
    </source>
</evidence>
<name>A0ABM5YJN3_9ALTE</name>